<sequence>MEGDENLHKLISVHFMSNQLGQHLLDSVPGMLYFVFNQRMIAVIVAHNLEAGEFIAQVSYLTMQLFAWFLDKEIWV</sequence>
<protein>
    <submittedName>
        <fullName evidence="1">Uncharacterized protein</fullName>
    </submittedName>
</protein>
<proteinExistence type="predicted"/>
<evidence type="ECO:0000313" key="2">
    <source>
        <dbReference type="Proteomes" id="UP000828922"/>
    </source>
</evidence>
<gene>
    <name evidence="1" type="ORF">CY35_07G052000</name>
</gene>
<evidence type="ECO:0000313" key="1">
    <source>
        <dbReference type="EMBL" id="KAH9556844.1"/>
    </source>
</evidence>
<comment type="caution">
    <text evidence="1">The sequence shown here is derived from an EMBL/GenBank/DDBJ whole genome shotgun (WGS) entry which is preliminary data.</text>
</comment>
<keyword evidence="2" id="KW-1185">Reference proteome</keyword>
<accession>A0ACB8HKT7</accession>
<name>A0ACB8HKT7_9BRYO</name>
<organism evidence="1 2">
    <name type="scientific">Sphagnum magellanicum</name>
    <dbReference type="NCBI Taxonomy" id="128215"/>
    <lineage>
        <taxon>Eukaryota</taxon>
        <taxon>Viridiplantae</taxon>
        <taxon>Streptophyta</taxon>
        <taxon>Embryophyta</taxon>
        <taxon>Bryophyta</taxon>
        <taxon>Sphagnophytina</taxon>
        <taxon>Sphagnopsida</taxon>
        <taxon>Sphagnales</taxon>
        <taxon>Sphagnaceae</taxon>
        <taxon>Sphagnum</taxon>
    </lineage>
</organism>
<dbReference type="Proteomes" id="UP000828922">
    <property type="component" value="Linkage Group LG07"/>
</dbReference>
<reference evidence="2" key="1">
    <citation type="journal article" date="2022" name="New Phytol.">
        <title>Phylogenomic structure and speciation in an emerging model: the Sphagnum magellanicum complex (Bryophyta).</title>
        <authorList>
            <person name="Shaw A.J."/>
            <person name="Piatkowski B."/>
            <person name="Duffy A.M."/>
            <person name="Aguero B."/>
            <person name="Imwattana K."/>
            <person name="Nieto-Lugilde M."/>
            <person name="Healey A."/>
            <person name="Weston D.J."/>
            <person name="Patel M.N."/>
            <person name="Schmutz J."/>
            <person name="Grimwood J."/>
            <person name="Yavitt J.B."/>
            <person name="Hassel K."/>
            <person name="Stenoien H.K."/>
            <person name="Flatberg K.I."/>
            <person name="Bickford C.P."/>
            <person name="Hicks K.A."/>
        </authorList>
    </citation>
    <scope>NUCLEOTIDE SEQUENCE [LARGE SCALE GENOMIC DNA]</scope>
</reference>
<dbReference type="EMBL" id="CM038913">
    <property type="protein sequence ID" value="KAH9556844.1"/>
    <property type="molecule type" value="Genomic_DNA"/>
</dbReference>